<evidence type="ECO:0000259" key="7">
    <source>
        <dbReference type="PROSITE" id="PS51012"/>
    </source>
</evidence>
<evidence type="ECO:0000313" key="9">
    <source>
        <dbReference type="Proteomes" id="UP000007962"/>
    </source>
</evidence>
<dbReference type="KEGG" id="bcv:Bcav_3801"/>
<dbReference type="Proteomes" id="UP000007962">
    <property type="component" value="Chromosome"/>
</dbReference>
<feature type="transmembrane region" description="Helical" evidence="6">
    <location>
        <begin position="187"/>
        <end position="207"/>
    </location>
</feature>
<accession>C5C4B9</accession>
<dbReference type="AlphaFoldDB" id="C5C4B9"/>
<sequence>MTAPAASIYPGGQAIPARRPGPRAWVALVGAESRMVVRDTAGLVVPIALPLLFLVMNSLGVPTDPLPGAGGMSAFDVFVVPLILTIVIATIGVVNMPSFLAYYRKGGVLRRLAVTPASPGMILVAQVITSALQTIVGIALALGVAVLWLGAQLPARPGLAIGVLALAAAAMYALGMAVAALAPSGNAATATGLGLFFALGAIGGMFGPTTNLPDGVARVGEMLPFGASVQALSAAWVGQVPEPQHLVALAVTVVVSGGVAARFFRWE</sequence>
<evidence type="ECO:0000256" key="5">
    <source>
        <dbReference type="ARBA" id="ARBA00023251"/>
    </source>
</evidence>
<keyword evidence="4 6" id="KW-0472">Membrane</keyword>
<dbReference type="Pfam" id="PF12698">
    <property type="entry name" value="ABC2_membrane_3"/>
    <property type="match status" value="1"/>
</dbReference>
<dbReference type="InterPro" id="IPR000412">
    <property type="entry name" value="ABC_2_transport"/>
</dbReference>
<dbReference type="PIRSF" id="PIRSF006648">
    <property type="entry name" value="DrrB"/>
    <property type="match status" value="1"/>
</dbReference>
<dbReference type="InterPro" id="IPR052902">
    <property type="entry name" value="ABC-2_transporter"/>
</dbReference>
<gene>
    <name evidence="8" type="ordered locus">Bcav_3801</name>
</gene>
<feature type="domain" description="ABC transmembrane type-2" evidence="7">
    <location>
        <begin position="41"/>
        <end position="267"/>
    </location>
</feature>
<feature type="transmembrane region" description="Helical" evidence="6">
    <location>
        <begin position="134"/>
        <end position="151"/>
    </location>
</feature>
<feature type="transmembrane region" description="Helical" evidence="6">
    <location>
        <begin position="41"/>
        <end position="61"/>
    </location>
</feature>
<keyword evidence="3 6" id="KW-1133">Transmembrane helix</keyword>
<organism evidence="8 9">
    <name type="scientific">Beutenbergia cavernae (strain ATCC BAA-8 / DSM 12333 / CCUG 43141 / JCM 11478 / NBRC 16432 / NCIMB 13614 / HKI 0122)</name>
    <dbReference type="NCBI Taxonomy" id="471853"/>
    <lineage>
        <taxon>Bacteria</taxon>
        <taxon>Bacillati</taxon>
        <taxon>Actinomycetota</taxon>
        <taxon>Actinomycetes</taxon>
        <taxon>Micrococcales</taxon>
        <taxon>Beutenbergiaceae</taxon>
        <taxon>Beutenbergia</taxon>
    </lineage>
</organism>
<dbReference type="eggNOG" id="COG0842">
    <property type="taxonomic scope" value="Bacteria"/>
</dbReference>
<evidence type="ECO:0000256" key="3">
    <source>
        <dbReference type="ARBA" id="ARBA00022989"/>
    </source>
</evidence>
<dbReference type="GO" id="GO:0046677">
    <property type="term" value="P:response to antibiotic"/>
    <property type="evidence" value="ECO:0007669"/>
    <property type="project" value="UniProtKB-KW"/>
</dbReference>
<feature type="transmembrane region" description="Helical" evidence="6">
    <location>
        <begin position="158"/>
        <end position="181"/>
    </location>
</feature>
<dbReference type="GO" id="GO:0043190">
    <property type="term" value="C:ATP-binding cassette (ABC) transporter complex"/>
    <property type="evidence" value="ECO:0007669"/>
    <property type="project" value="InterPro"/>
</dbReference>
<evidence type="ECO:0000256" key="1">
    <source>
        <dbReference type="ARBA" id="ARBA00004141"/>
    </source>
</evidence>
<dbReference type="PANTHER" id="PTHR43027">
    <property type="entry name" value="DOXORUBICIN RESISTANCE ABC TRANSPORTER PERMEASE PROTEIN DRRC-RELATED"/>
    <property type="match status" value="1"/>
</dbReference>
<dbReference type="InterPro" id="IPR047817">
    <property type="entry name" value="ABC2_TM_bact-type"/>
</dbReference>
<dbReference type="InterPro" id="IPR013525">
    <property type="entry name" value="ABC2_TM"/>
</dbReference>
<dbReference type="EMBL" id="CP001618">
    <property type="protein sequence ID" value="ACQ82043.1"/>
    <property type="molecule type" value="Genomic_DNA"/>
</dbReference>
<keyword evidence="5" id="KW-0046">Antibiotic resistance</keyword>
<dbReference type="OrthoDB" id="3217868at2"/>
<dbReference type="GO" id="GO:0140359">
    <property type="term" value="F:ABC-type transporter activity"/>
    <property type="evidence" value="ECO:0007669"/>
    <property type="project" value="InterPro"/>
</dbReference>
<dbReference type="STRING" id="471853.Bcav_3801"/>
<feature type="transmembrane region" description="Helical" evidence="6">
    <location>
        <begin position="244"/>
        <end position="264"/>
    </location>
</feature>
<keyword evidence="2 6" id="KW-0812">Transmembrane</keyword>
<evidence type="ECO:0000256" key="2">
    <source>
        <dbReference type="ARBA" id="ARBA00022692"/>
    </source>
</evidence>
<evidence type="ECO:0000256" key="6">
    <source>
        <dbReference type="SAM" id="Phobius"/>
    </source>
</evidence>
<proteinExistence type="predicted"/>
<dbReference type="PANTHER" id="PTHR43027:SF2">
    <property type="entry name" value="TRANSPORT PERMEASE PROTEIN"/>
    <property type="match status" value="1"/>
</dbReference>
<evidence type="ECO:0000256" key="4">
    <source>
        <dbReference type="ARBA" id="ARBA00023136"/>
    </source>
</evidence>
<comment type="subcellular location">
    <subcellularLocation>
        <location evidence="1">Membrane</location>
        <topology evidence="1">Multi-pass membrane protein</topology>
    </subcellularLocation>
</comment>
<dbReference type="HOGENOM" id="CLU_039483_4_1_11"/>
<protein>
    <submittedName>
        <fullName evidence="8">ABC-2 type transporter</fullName>
    </submittedName>
</protein>
<reference evidence="8 9" key="1">
    <citation type="journal article" date="2009" name="Stand. Genomic Sci.">
        <title>Complete genome sequence of Beutenbergia cavernae type strain (HKI 0122).</title>
        <authorList>
            <person name="Land M."/>
            <person name="Pukall R."/>
            <person name="Abt B."/>
            <person name="Goker M."/>
            <person name="Rohde M."/>
            <person name="Glavina Del Rio T."/>
            <person name="Tice H."/>
            <person name="Copeland A."/>
            <person name="Cheng J.F."/>
            <person name="Lucas S."/>
            <person name="Chen F."/>
            <person name="Nolan M."/>
            <person name="Bruce D."/>
            <person name="Goodwin L."/>
            <person name="Pitluck S."/>
            <person name="Ivanova N."/>
            <person name="Mavromatis K."/>
            <person name="Ovchinnikova G."/>
            <person name="Pati A."/>
            <person name="Chen A."/>
            <person name="Palaniappan K."/>
            <person name="Hauser L."/>
            <person name="Chang Y.J."/>
            <person name="Jefferies C.C."/>
            <person name="Saunders E."/>
            <person name="Brettin T."/>
            <person name="Detter J.C."/>
            <person name="Han C."/>
            <person name="Chain P."/>
            <person name="Bristow J."/>
            <person name="Eisen J.A."/>
            <person name="Markowitz V."/>
            <person name="Hugenholtz P."/>
            <person name="Kyrpides N.C."/>
            <person name="Klenk H.P."/>
            <person name="Lapidus A."/>
        </authorList>
    </citation>
    <scope>NUCLEOTIDE SEQUENCE [LARGE SCALE GENOMIC DNA]</scope>
    <source>
        <strain evidence="9">ATCC BAA-8 / DSM 12333 / NBRC 16432</strain>
    </source>
</reference>
<dbReference type="RefSeq" id="WP_015884280.1">
    <property type="nucleotide sequence ID" value="NC_012669.1"/>
</dbReference>
<name>C5C4B9_BEUC1</name>
<dbReference type="PROSITE" id="PS51012">
    <property type="entry name" value="ABC_TM2"/>
    <property type="match status" value="1"/>
</dbReference>
<feature type="transmembrane region" description="Helical" evidence="6">
    <location>
        <begin position="73"/>
        <end position="96"/>
    </location>
</feature>
<keyword evidence="9" id="KW-1185">Reference proteome</keyword>
<evidence type="ECO:0000313" key="8">
    <source>
        <dbReference type="EMBL" id="ACQ82043.1"/>
    </source>
</evidence>